<name>A0ABT7XK02_9NEIS</name>
<comment type="caution">
    <text evidence="6">The sequence shown here is derived from an EMBL/GenBank/DDBJ whole genome shotgun (WGS) entry which is preliminary data.</text>
</comment>
<keyword evidence="3 5" id="KW-0732">Signal</keyword>
<keyword evidence="4" id="KW-0574">Periplasm</keyword>
<evidence type="ECO:0000256" key="5">
    <source>
        <dbReference type="SAM" id="SignalP"/>
    </source>
</evidence>
<proteinExistence type="inferred from homology"/>
<comment type="subcellular location">
    <subcellularLocation>
        <location evidence="1">Periplasm</location>
    </subcellularLocation>
</comment>
<dbReference type="PANTHER" id="PTHR38102:SF1">
    <property type="entry name" value="PERIPLASMIC CHAPERONE SPY"/>
    <property type="match status" value="1"/>
</dbReference>
<dbReference type="InterPro" id="IPR052211">
    <property type="entry name" value="Cpx_auxiliary_protein"/>
</dbReference>
<dbReference type="CDD" id="cd09916">
    <property type="entry name" value="CpxP_like"/>
    <property type="match status" value="1"/>
</dbReference>
<accession>A0ABT7XK02</accession>
<comment type="similarity">
    <text evidence="2">Belongs to the CpxP/Spy family.</text>
</comment>
<keyword evidence="7" id="KW-1185">Reference proteome</keyword>
<evidence type="ECO:0000313" key="6">
    <source>
        <dbReference type="EMBL" id="MDN0074119.1"/>
    </source>
</evidence>
<evidence type="ECO:0000256" key="2">
    <source>
        <dbReference type="ARBA" id="ARBA00008441"/>
    </source>
</evidence>
<evidence type="ECO:0000313" key="7">
    <source>
        <dbReference type="Proteomes" id="UP001168540"/>
    </source>
</evidence>
<dbReference type="InterPro" id="IPR012899">
    <property type="entry name" value="LTXXQ"/>
</dbReference>
<dbReference type="RefSeq" id="WP_289828665.1">
    <property type="nucleotide sequence ID" value="NZ_JAUEDK010000005.1"/>
</dbReference>
<feature type="chain" id="PRO_5045723102" evidence="5">
    <location>
        <begin position="26"/>
        <end position="169"/>
    </location>
</feature>
<dbReference type="Proteomes" id="UP001168540">
    <property type="component" value="Unassembled WGS sequence"/>
</dbReference>
<evidence type="ECO:0000256" key="1">
    <source>
        <dbReference type="ARBA" id="ARBA00004418"/>
    </source>
</evidence>
<evidence type="ECO:0000256" key="3">
    <source>
        <dbReference type="ARBA" id="ARBA00022729"/>
    </source>
</evidence>
<dbReference type="PANTHER" id="PTHR38102">
    <property type="entry name" value="PERIPLASMIC CHAPERONE SPY"/>
    <property type="match status" value="1"/>
</dbReference>
<dbReference type="Gene3D" id="1.20.120.1490">
    <property type="match status" value="1"/>
</dbReference>
<protein>
    <submittedName>
        <fullName evidence="6">Spy/CpxP family protein refolding chaperone</fullName>
    </submittedName>
</protein>
<feature type="signal peptide" evidence="5">
    <location>
        <begin position="1"/>
        <end position="25"/>
    </location>
</feature>
<gene>
    <name evidence="6" type="ORF">QU481_04355</name>
</gene>
<dbReference type="EMBL" id="JAUEDK010000005">
    <property type="protein sequence ID" value="MDN0074119.1"/>
    <property type="molecule type" value="Genomic_DNA"/>
</dbReference>
<reference evidence="6" key="1">
    <citation type="submission" date="2023-06" db="EMBL/GenBank/DDBJ databases">
        <authorList>
            <person name="Zhang S."/>
        </authorList>
    </citation>
    <scope>NUCLEOTIDE SEQUENCE</scope>
    <source>
        <strain evidence="6">SG2303</strain>
    </source>
</reference>
<dbReference type="Pfam" id="PF07813">
    <property type="entry name" value="LTXXQ"/>
    <property type="match status" value="1"/>
</dbReference>
<organism evidence="6 7">
    <name type="scientific">Crenobacter oryzisoli</name>
    <dbReference type="NCBI Taxonomy" id="3056844"/>
    <lineage>
        <taxon>Bacteria</taxon>
        <taxon>Pseudomonadati</taxon>
        <taxon>Pseudomonadota</taxon>
        <taxon>Betaproteobacteria</taxon>
        <taxon>Neisseriales</taxon>
        <taxon>Neisseriaceae</taxon>
        <taxon>Crenobacter</taxon>
    </lineage>
</organism>
<sequence>MTRTKRFLSAMALASFLLGVGSVSAAEPIAPPPSDHAPMGDDSPHGEWHDMGHGGLGFSMSMRGMLPLHELNLSSAQQDKVFQLMHDAEPALYQKMKALRTTRESLASAAGFSAYDPAQVRKLAEQQGRQMADLITFRSELRHKLYGLLTPEQQQRLKQHEQWRAHRQG</sequence>
<evidence type="ECO:0000256" key="4">
    <source>
        <dbReference type="ARBA" id="ARBA00022764"/>
    </source>
</evidence>